<organism evidence="1 2">
    <name type="scientific">Rosa chinensis</name>
    <name type="common">China rose</name>
    <dbReference type="NCBI Taxonomy" id="74649"/>
    <lineage>
        <taxon>Eukaryota</taxon>
        <taxon>Viridiplantae</taxon>
        <taxon>Streptophyta</taxon>
        <taxon>Embryophyta</taxon>
        <taxon>Tracheophyta</taxon>
        <taxon>Spermatophyta</taxon>
        <taxon>Magnoliopsida</taxon>
        <taxon>eudicotyledons</taxon>
        <taxon>Gunneridae</taxon>
        <taxon>Pentapetalae</taxon>
        <taxon>rosids</taxon>
        <taxon>fabids</taxon>
        <taxon>Rosales</taxon>
        <taxon>Rosaceae</taxon>
        <taxon>Rosoideae</taxon>
        <taxon>Rosoideae incertae sedis</taxon>
        <taxon>Rosa</taxon>
    </lineage>
</organism>
<dbReference type="AlphaFoldDB" id="A0A2P6QPT9"/>
<name>A0A2P6QPT9_ROSCH</name>
<evidence type="ECO:0000313" key="2">
    <source>
        <dbReference type="Proteomes" id="UP000238479"/>
    </source>
</evidence>
<accession>A0A2P6QPT9</accession>
<reference evidence="1 2" key="1">
    <citation type="journal article" date="2018" name="Nat. Genet.">
        <title>The Rosa genome provides new insights in the design of modern roses.</title>
        <authorList>
            <person name="Bendahmane M."/>
        </authorList>
    </citation>
    <scope>NUCLEOTIDE SEQUENCE [LARGE SCALE GENOMIC DNA]</scope>
    <source>
        <strain evidence="2">cv. Old Blush</strain>
    </source>
</reference>
<comment type="caution">
    <text evidence="1">The sequence shown here is derived from an EMBL/GenBank/DDBJ whole genome shotgun (WGS) entry which is preliminary data.</text>
</comment>
<dbReference type="EMBL" id="PDCK01000042">
    <property type="protein sequence ID" value="PRQ36196.1"/>
    <property type="molecule type" value="Genomic_DNA"/>
</dbReference>
<dbReference type="Proteomes" id="UP000238479">
    <property type="component" value="Chromosome 4"/>
</dbReference>
<keyword evidence="2" id="KW-1185">Reference proteome</keyword>
<proteinExistence type="predicted"/>
<evidence type="ECO:0000313" key="1">
    <source>
        <dbReference type="EMBL" id="PRQ36196.1"/>
    </source>
</evidence>
<protein>
    <submittedName>
        <fullName evidence="1">Uncharacterized protein</fullName>
    </submittedName>
</protein>
<dbReference type="Gramene" id="PRQ36196">
    <property type="protein sequence ID" value="PRQ36196"/>
    <property type="gene ID" value="RchiOBHm_Chr4g0388771"/>
</dbReference>
<gene>
    <name evidence="1" type="ORF">RchiOBHm_Chr4g0388771</name>
</gene>
<sequence length="45" mass="5339">MKFGFRLSNFEDLTVGSPFNFDPTVRSSFIYIFEFLVKLRSCLIR</sequence>